<evidence type="ECO:0000256" key="6">
    <source>
        <dbReference type="ARBA" id="ARBA00022989"/>
    </source>
</evidence>
<comment type="caution">
    <text evidence="14">The sequence shown here is derived from an EMBL/GenBank/DDBJ whole genome shotgun (WGS) entry which is preliminary data.</text>
</comment>
<organism evidence="14 15">
    <name type="scientific">Bifidobacterium oedipodis</name>
    <dbReference type="NCBI Taxonomy" id="2675322"/>
    <lineage>
        <taxon>Bacteria</taxon>
        <taxon>Bacillati</taxon>
        <taxon>Actinomycetota</taxon>
        <taxon>Actinomycetes</taxon>
        <taxon>Bifidobacteriales</taxon>
        <taxon>Bifidobacteriaceae</taxon>
        <taxon>Bifidobacterium</taxon>
    </lineage>
</organism>
<dbReference type="SUPFAM" id="SSF90123">
    <property type="entry name" value="ABC transporter transmembrane region"/>
    <property type="match status" value="1"/>
</dbReference>
<sequence>MPGPRGNAGRNAAAAKDYMKMGHPGATFGRLMKDLFAQYGVQYALIMVCIIVTVLANVRGNLFIQRLIDDYIMPLVNAKDKDFGPLLAAMAALAALYGLGVLAAAVQSVLMAFVTQGFMMRLRNRMFTHMESLPLGYFDTNTRGDVMSLYTNDIDTLRQMVSQSIPQIITSVLQIVMVLVSMIYLSVPLTVVMLVIAAIMVVLTKVLTGKSGAHFSKQQYSVGELNGYVEEMMSGQKVVKVFTHEEAAKRDFRAVNGTLFNASTKANTFAGFLGPINNQLGYIGYVVCALLGGALAMTGATGLTLGALVSFLTFVKSFTMPISQVSQQLNSIVMALAGAERVHKLLDRTPESDEGKVRLVNVTRDPVSGALTETDSRTQDWGWKVPAGTTVNAKAAGLLVARERGEQLDGVSFHEDGSATITSERIIAMRGDIRLDDVDFSYVPGKQILHDMSMFAKPGQKIALVGSTGAGKTTITNLITRFYDIDSGVITYDGINIRDMRKGDLRRSLGMVLQDTHLFSGSIMDNIRFGRLDATDEQVREAARLANADSFIEKLPDGYDTQLSGDGGALSQGQRQLLAIARAAVADPPALILDEATSSIDTRTEALVQRGMDELMRNRTTFVIAHRLSTIRNADCIMVIEAGRIIERGTHDELIAQQGRYYTLYTGLSK</sequence>
<protein>
    <recommendedName>
        <fullName evidence="10">Fatty acid ABC transporter ATP-binding/permease protein</fullName>
    </recommendedName>
</protein>
<dbReference type="FunFam" id="3.40.50.300:FF:000287">
    <property type="entry name" value="Multidrug ABC transporter ATP-binding protein"/>
    <property type="match status" value="1"/>
</dbReference>
<dbReference type="SUPFAM" id="SSF52540">
    <property type="entry name" value="P-loop containing nucleoside triphosphate hydrolases"/>
    <property type="match status" value="1"/>
</dbReference>
<name>A0A7Y0EQ18_9BIFI</name>
<dbReference type="SMART" id="SM00382">
    <property type="entry name" value="AAA"/>
    <property type="match status" value="1"/>
</dbReference>
<dbReference type="InterPro" id="IPR011527">
    <property type="entry name" value="ABC1_TM_dom"/>
</dbReference>
<proteinExistence type="inferred from homology"/>
<reference evidence="14 15" key="1">
    <citation type="submission" date="2020-02" db="EMBL/GenBank/DDBJ databases">
        <title>Characterization of phylogenetic diversity of novel bifidobacterial species isolated in Czech ZOOs.</title>
        <authorList>
            <person name="Lugli G.A."/>
            <person name="Vera N.B."/>
            <person name="Ventura M."/>
        </authorList>
    </citation>
    <scope>NUCLEOTIDE SEQUENCE [LARGE SCALE GENOMIC DNA]</scope>
    <source>
        <strain evidence="14 15">DSM 109957</strain>
    </source>
</reference>
<evidence type="ECO:0000256" key="9">
    <source>
        <dbReference type="ARBA" id="ARBA00061644"/>
    </source>
</evidence>
<dbReference type="GO" id="GO:0016887">
    <property type="term" value="F:ATP hydrolysis activity"/>
    <property type="evidence" value="ECO:0007669"/>
    <property type="project" value="InterPro"/>
</dbReference>
<dbReference type="InterPro" id="IPR003593">
    <property type="entry name" value="AAA+_ATPase"/>
</dbReference>
<keyword evidence="3 11" id="KW-0812">Transmembrane</keyword>
<evidence type="ECO:0000259" key="13">
    <source>
        <dbReference type="PROSITE" id="PS50929"/>
    </source>
</evidence>
<feature type="transmembrane region" description="Helical" evidence="11">
    <location>
        <begin position="191"/>
        <end position="208"/>
    </location>
</feature>
<keyword evidence="15" id="KW-1185">Reference proteome</keyword>
<dbReference type="GO" id="GO:0015421">
    <property type="term" value="F:ABC-type oligopeptide transporter activity"/>
    <property type="evidence" value="ECO:0007669"/>
    <property type="project" value="TreeGrafter"/>
</dbReference>
<dbReference type="GO" id="GO:0005886">
    <property type="term" value="C:plasma membrane"/>
    <property type="evidence" value="ECO:0007669"/>
    <property type="project" value="UniProtKB-SubCell"/>
</dbReference>
<comment type="function">
    <text evidence="8">ABC transporter involved in fatty acid import. Transmembrane domains (TMD) form a pore in the membrane and the ATP-binding domain (NBD) is responsible for energy generation.</text>
</comment>
<feature type="domain" description="ABC transmembrane type-1" evidence="13">
    <location>
        <begin position="44"/>
        <end position="334"/>
    </location>
</feature>
<dbReference type="AlphaFoldDB" id="A0A7Y0EQ18"/>
<dbReference type="RefSeq" id="WP_240947483.1">
    <property type="nucleotide sequence ID" value="NZ_JAAIII010000004.1"/>
</dbReference>
<dbReference type="Pfam" id="PF00005">
    <property type="entry name" value="ABC_tran"/>
    <property type="match status" value="1"/>
</dbReference>
<evidence type="ECO:0000256" key="5">
    <source>
        <dbReference type="ARBA" id="ARBA00022840"/>
    </source>
</evidence>
<evidence type="ECO:0000256" key="3">
    <source>
        <dbReference type="ARBA" id="ARBA00022692"/>
    </source>
</evidence>
<evidence type="ECO:0000256" key="8">
    <source>
        <dbReference type="ARBA" id="ARBA00055053"/>
    </source>
</evidence>
<evidence type="ECO:0000256" key="2">
    <source>
        <dbReference type="ARBA" id="ARBA00022448"/>
    </source>
</evidence>
<dbReference type="CDD" id="cd18547">
    <property type="entry name" value="ABC_6TM_Tm288_like"/>
    <property type="match status" value="1"/>
</dbReference>
<feature type="transmembrane region" description="Helical" evidence="11">
    <location>
        <begin position="84"/>
        <end position="114"/>
    </location>
</feature>
<dbReference type="PROSITE" id="PS00211">
    <property type="entry name" value="ABC_TRANSPORTER_1"/>
    <property type="match status" value="1"/>
</dbReference>
<dbReference type="CDD" id="cd03254">
    <property type="entry name" value="ABCC_Glucan_exporter_like"/>
    <property type="match status" value="1"/>
</dbReference>
<keyword evidence="6 11" id="KW-1133">Transmembrane helix</keyword>
<keyword evidence="2" id="KW-0813">Transport</keyword>
<dbReference type="InterPro" id="IPR017871">
    <property type="entry name" value="ABC_transporter-like_CS"/>
</dbReference>
<dbReference type="InterPro" id="IPR036640">
    <property type="entry name" value="ABC1_TM_sf"/>
</dbReference>
<dbReference type="Pfam" id="PF00664">
    <property type="entry name" value="ABC_membrane"/>
    <property type="match status" value="1"/>
</dbReference>
<evidence type="ECO:0000256" key="7">
    <source>
        <dbReference type="ARBA" id="ARBA00023136"/>
    </source>
</evidence>
<comment type="similarity">
    <text evidence="9">Belongs to the ABC transporter superfamily. Lipid exporter (TC 3.A.1.106) family.</text>
</comment>
<dbReference type="PANTHER" id="PTHR43394:SF1">
    <property type="entry name" value="ATP-BINDING CASSETTE SUB-FAMILY B MEMBER 10, MITOCHONDRIAL"/>
    <property type="match status" value="1"/>
</dbReference>
<keyword evidence="7 11" id="KW-0472">Membrane</keyword>
<dbReference type="PROSITE" id="PS50893">
    <property type="entry name" value="ABC_TRANSPORTER_2"/>
    <property type="match status" value="1"/>
</dbReference>
<evidence type="ECO:0000313" key="15">
    <source>
        <dbReference type="Proteomes" id="UP000532194"/>
    </source>
</evidence>
<feature type="transmembrane region" description="Helical" evidence="11">
    <location>
        <begin position="282"/>
        <end position="315"/>
    </location>
</feature>
<dbReference type="InterPro" id="IPR039421">
    <property type="entry name" value="Type_1_exporter"/>
</dbReference>
<dbReference type="Gene3D" id="3.40.50.300">
    <property type="entry name" value="P-loop containing nucleotide triphosphate hydrolases"/>
    <property type="match status" value="1"/>
</dbReference>
<evidence type="ECO:0000313" key="14">
    <source>
        <dbReference type="EMBL" id="NMM94285.1"/>
    </source>
</evidence>
<dbReference type="InterPro" id="IPR027417">
    <property type="entry name" value="P-loop_NTPase"/>
</dbReference>
<dbReference type="PROSITE" id="PS50929">
    <property type="entry name" value="ABC_TM1F"/>
    <property type="match status" value="1"/>
</dbReference>
<dbReference type="Gene3D" id="1.20.1560.10">
    <property type="entry name" value="ABC transporter type 1, transmembrane domain"/>
    <property type="match status" value="1"/>
</dbReference>
<keyword evidence="4" id="KW-0547">Nucleotide-binding</keyword>
<dbReference type="GO" id="GO:0005524">
    <property type="term" value="F:ATP binding"/>
    <property type="evidence" value="ECO:0007669"/>
    <property type="project" value="UniProtKB-KW"/>
</dbReference>
<evidence type="ECO:0000256" key="10">
    <source>
        <dbReference type="ARBA" id="ARBA00071747"/>
    </source>
</evidence>
<dbReference type="EMBL" id="JAAIII010000004">
    <property type="protein sequence ID" value="NMM94285.1"/>
    <property type="molecule type" value="Genomic_DNA"/>
</dbReference>
<gene>
    <name evidence="14" type="ORF">G1C95_1472</name>
</gene>
<dbReference type="InterPro" id="IPR003439">
    <property type="entry name" value="ABC_transporter-like_ATP-bd"/>
</dbReference>
<feature type="domain" description="ABC transporter" evidence="12">
    <location>
        <begin position="433"/>
        <end position="667"/>
    </location>
</feature>
<evidence type="ECO:0000256" key="1">
    <source>
        <dbReference type="ARBA" id="ARBA00004651"/>
    </source>
</evidence>
<evidence type="ECO:0000256" key="4">
    <source>
        <dbReference type="ARBA" id="ARBA00022741"/>
    </source>
</evidence>
<accession>A0A7Y0EQ18</accession>
<comment type="subcellular location">
    <subcellularLocation>
        <location evidence="1">Cell membrane</location>
        <topology evidence="1">Multi-pass membrane protein</topology>
    </subcellularLocation>
</comment>
<evidence type="ECO:0000259" key="12">
    <source>
        <dbReference type="PROSITE" id="PS50893"/>
    </source>
</evidence>
<keyword evidence="5" id="KW-0067">ATP-binding</keyword>
<evidence type="ECO:0000256" key="11">
    <source>
        <dbReference type="SAM" id="Phobius"/>
    </source>
</evidence>
<dbReference type="PANTHER" id="PTHR43394">
    <property type="entry name" value="ATP-DEPENDENT PERMEASE MDL1, MITOCHONDRIAL"/>
    <property type="match status" value="1"/>
</dbReference>
<feature type="transmembrane region" description="Helical" evidence="11">
    <location>
        <begin position="40"/>
        <end position="64"/>
    </location>
</feature>
<dbReference type="Proteomes" id="UP000532194">
    <property type="component" value="Unassembled WGS sequence"/>
</dbReference>